<accession>A0A941IJU2</accession>
<sequence>MSTRTSAGRDLTQTAVLALLGRAGPMSRADVARELEISPPTVTAVVRRLVDQAMVRELDEEAPSRGGRRGQLIGLVGTAARAVGVKVAADHVAIVEARLDGSVLASHTLAFDARAPEAAGRLASALRPFVEEQVEIPLLGLGIGVPGVVDSPDNGRVHAPTLGWTDVPLGRHLHGALGLPVLVENDVKSLTVAEQLFGRGRHHRDFLVLTIGSGVGLGIVAGGTVYRGSRGGAGEFGHFPVDPRGPACACGNRGCLETIVGSDGLVRAGIAAGVLHEGQGLDRLKELADRGDPGAAAVYAQAAGILARSVAALVTVLDPEVVIVLGEGASAWRHWDRAFRAGLVGAIPSPMDETPIEVEPWDDTAWAQGAAAIVLATPFDLAAPTGRQRQQVLARFHGQPSPVG</sequence>
<evidence type="ECO:0000313" key="4">
    <source>
        <dbReference type="Proteomes" id="UP000676325"/>
    </source>
</evidence>
<dbReference type="AlphaFoldDB" id="A0A941IJU2"/>
<dbReference type="SUPFAM" id="SSF46785">
    <property type="entry name" value="Winged helix' DNA-binding domain"/>
    <property type="match status" value="1"/>
</dbReference>
<organism evidence="3 4">
    <name type="scientific">Actinospica acidithermotolerans</name>
    <dbReference type="NCBI Taxonomy" id="2828514"/>
    <lineage>
        <taxon>Bacteria</taxon>
        <taxon>Bacillati</taxon>
        <taxon>Actinomycetota</taxon>
        <taxon>Actinomycetes</taxon>
        <taxon>Catenulisporales</taxon>
        <taxon>Actinospicaceae</taxon>
        <taxon>Actinospica</taxon>
    </lineage>
</organism>
<dbReference type="Pfam" id="PF12802">
    <property type="entry name" value="MarR_2"/>
    <property type="match status" value="1"/>
</dbReference>
<dbReference type="GO" id="GO:0003700">
    <property type="term" value="F:DNA-binding transcription factor activity"/>
    <property type="evidence" value="ECO:0007669"/>
    <property type="project" value="InterPro"/>
</dbReference>
<comment type="caution">
    <text evidence="3">The sequence shown here is derived from an EMBL/GenBank/DDBJ whole genome shotgun (WGS) entry which is preliminary data.</text>
</comment>
<dbReference type="PANTHER" id="PTHR18964">
    <property type="entry name" value="ROK (REPRESSOR, ORF, KINASE) FAMILY"/>
    <property type="match status" value="1"/>
</dbReference>
<dbReference type="InterPro" id="IPR049874">
    <property type="entry name" value="ROK_cs"/>
</dbReference>
<reference evidence="3" key="1">
    <citation type="submission" date="2021-04" db="EMBL/GenBank/DDBJ databases">
        <title>Genome based classification of Actinospica acidithermotolerans sp. nov., an actinobacterium isolated from an Indonesian hot spring.</title>
        <authorList>
            <person name="Kusuma A.B."/>
            <person name="Putra K.E."/>
            <person name="Nafisah S."/>
            <person name="Loh J."/>
            <person name="Nouioui I."/>
            <person name="Goodfellow M."/>
        </authorList>
    </citation>
    <scope>NUCLEOTIDE SEQUENCE</scope>
    <source>
        <strain evidence="3">MGRD01-02</strain>
    </source>
</reference>
<dbReference type="PROSITE" id="PS01125">
    <property type="entry name" value="ROK"/>
    <property type="match status" value="1"/>
</dbReference>
<evidence type="ECO:0000313" key="3">
    <source>
        <dbReference type="EMBL" id="MBR7829844.1"/>
    </source>
</evidence>
<gene>
    <name evidence="3" type="ORF">KDK95_26300</name>
</gene>
<dbReference type="EMBL" id="JAGSOH010000102">
    <property type="protein sequence ID" value="MBR7829844.1"/>
    <property type="molecule type" value="Genomic_DNA"/>
</dbReference>
<dbReference type="RefSeq" id="WP_212520978.1">
    <property type="nucleotide sequence ID" value="NZ_JAGSOH010000102.1"/>
</dbReference>
<name>A0A941IJU2_9ACTN</name>
<dbReference type="InterPro" id="IPR000600">
    <property type="entry name" value="ROK"/>
</dbReference>
<dbReference type="SUPFAM" id="SSF53067">
    <property type="entry name" value="Actin-like ATPase domain"/>
    <property type="match status" value="1"/>
</dbReference>
<comment type="similarity">
    <text evidence="1">Belongs to the ROK (NagC/XylR) family.</text>
</comment>
<dbReference type="InterPro" id="IPR036388">
    <property type="entry name" value="WH-like_DNA-bd_sf"/>
</dbReference>
<evidence type="ECO:0000259" key="2">
    <source>
        <dbReference type="Pfam" id="PF12802"/>
    </source>
</evidence>
<dbReference type="Gene3D" id="3.30.420.40">
    <property type="match status" value="2"/>
</dbReference>
<feature type="domain" description="HTH marR-type" evidence="2">
    <location>
        <begin position="10"/>
        <end position="61"/>
    </location>
</feature>
<dbReference type="InterPro" id="IPR036390">
    <property type="entry name" value="WH_DNA-bd_sf"/>
</dbReference>
<dbReference type="PANTHER" id="PTHR18964:SF149">
    <property type="entry name" value="BIFUNCTIONAL UDP-N-ACETYLGLUCOSAMINE 2-EPIMERASE_N-ACETYLMANNOSAMINE KINASE"/>
    <property type="match status" value="1"/>
</dbReference>
<keyword evidence="4" id="KW-1185">Reference proteome</keyword>
<dbReference type="Pfam" id="PF00480">
    <property type="entry name" value="ROK"/>
    <property type="match status" value="1"/>
</dbReference>
<dbReference type="InterPro" id="IPR000835">
    <property type="entry name" value="HTH_MarR-typ"/>
</dbReference>
<dbReference type="Proteomes" id="UP000676325">
    <property type="component" value="Unassembled WGS sequence"/>
</dbReference>
<dbReference type="Gene3D" id="1.10.10.10">
    <property type="entry name" value="Winged helix-like DNA-binding domain superfamily/Winged helix DNA-binding domain"/>
    <property type="match status" value="1"/>
</dbReference>
<dbReference type="InterPro" id="IPR043129">
    <property type="entry name" value="ATPase_NBD"/>
</dbReference>
<proteinExistence type="inferred from homology"/>
<evidence type="ECO:0000256" key="1">
    <source>
        <dbReference type="ARBA" id="ARBA00006479"/>
    </source>
</evidence>
<protein>
    <submittedName>
        <fullName evidence="3">ROK family transcriptional regulator</fullName>
    </submittedName>
</protein>